<sequence>MQQVDGFFTTSSISLVFSHQFLVCSVKFSSPMVAQTNFFFIPSSRSLVLSTTVETFRFRYLHLAFRSCISSSRTSTSNFGEHLRCSSFSLTALPKLARLVSMLLLLKKSFCLPIHFCSLLFLS</sequence>
<name>A0A7C9ATV5_OPUST</name>
<reference evidence="1" key="1">
    <citation type="journal article" date="2013" name="J. Plant Res.">
        <title>Effect of fungi and light on seed germination of three Opuntia species from semiarid lands of central Mexico.</title>
        <authorList>
            <person name="Delgado-Sanchez P."/>
            <person name="Jimenez-Bremont J.F."/>
            <person name="Guerrero-Gonzalez Mde L."/>
            <person name="Flores J."/>
        </authorList>
    </citation>
    <scope>NUCLEOTIDE SEQUENCE</scope>
    <source>
        <tissue evidence="1">Cladode</tissue>
    </source>
</reference>
<reference evidence="1" key="2">
    <citation type="submission" date="2020-07" db="EMBL/GenBank/DDBJ databases">
        <authorList>
            <person name="Vera ALvarez R."/>
            <person name="Arias-Moreno D.M."/>
            <person name="Jimenez-Jacinto V."/>
            <person name="Jimenez-Bremont J.F."/>
            <person name="Swaminathan K."/>
            <person name="Moose S.P."/>
            <person name="Guerrero-Gonzalez M.L."/>
            <person name="Marino-Ramirez L."/>
            <person name="Landsman D."/>
            <person name="Rodriguez-Kessler M."/>
            <person name="Delgado-Sanchez P."/>
        </authorList>
    </citation>
    <scope>NUCLEOTIDE SEQUENCE</scope>
    <source>
        <tissue evidence="1">Cladode</tissue>
    </source>
</reference>
<accession>A0A7C9ATV5</accession>
<dbReference type="EMBL" id="GISG01264198">
    <property type="protein sequence ID" value="MBA4674731.1"/>
    <property type="molecule type" value="Transcribed_RNA"/>
</dbReference>
<proteinExistence type="predicted"/>
<protein>
    <submittedName>
        <fullName evidence="1">Uncharacterized protein</fullName>
    </submittedName>
</protein>
<dbReference type="AlphaFoldDB" id="A0A7C9ATV5"/>
<organism evidence="1">
    <name type="scientific">Opuntia streptacantha</name>
    <name type="common">Prickly pear cactus</name>
    <name type="synonym">Opuntia cardona</name>
    <dbReference type="NCBI Taxonomy" id="393608"/>
    <lineage>
        <taxon>Eukaryota</taxon>
        <taxon>Viridiplantae</taxon>
        <taxon>Streptophyta</taxon>
        <taxon>Embryophyta</taxon>
        <taxon>Tracheophyta</taxon>
        <taxon>Spermatophyta</taxon>
        <taxon>Magnoliopsida</taxon>
        <taxon>eudicotyledons</taxon>
        <taxon>Gunneridae</taxon>
        <taxon>Pentapetalae</taxon>
        <taxon>Caryophyllales</taxon>
        <taxon>Cactineae</taxon>
        <taxon>Cactaceae</taxon>
        <taxon>Opuntioideae</taxon>
        <taxon>Opuntia</taxon>
    </lineage>
</organism>
<evidence type="ECO:0000313" key="1">
    <source>
        <dbReference type="EMBL" id="MBA4674731.1"/>
    </source>
</evidence>